<dbReference type="PANTHER" id="PTHR22801:SF63">
    <property type="entry name" value="C-TYPE LECTIN DOMAIN-CONTAINING PROTEIN"/>
    <property type="match status" value="1"/>
</dbReference>
<dbReference type="PROSITE" id="PS50041">
    <property type="entry name" value="C_TYPE_LECTIN_2"/>
    <property type="match status" value="3"/>
</dbReference>
<protein>
    <recommendedName>
        <fullName evidence="2">C-type lectin domain-containing protein</fullName>
    </recommendedName>
</protein>
<sequence length="501" mass="56358">CKIRHSATTMKIRLSFVVIGVLVEAALAFTDLYPNEEPPDEIESLAFDSENPRDEPEGQAIFRKDAAAEWCVPKQTCKEANGFCIKDSSSCTGSIIEEGCTGKDCVCCVNDNNCPNGFYRVGTECFKVFQQLAGWDEARHKCQRHGWELAEPEDMSALAKFIYDNVSYNYFWIGGRGVGGSFKYVSGQSIQDDAPWGIGSDGNKDDLSHCLILRSTNTTYTTTLTSYDCYKRYHFICEPGCPEGFIRSADKCFKVVTRSQNWEDSERNCYAEGLQIAEPEDPKSLAKMLYNGIGGQTYRSRYWLGARGGRIDGSTIAWNSGEPVPNPYPINNTWHSNYPRYNTSSYCLQMYTYYYEQGPMYELSCTSSYYSLCELSCPSGFFHIGNQCYKAYSSSASSWTEAREMCNHAHLTLAEPLDPFAVADYLFTVTGHHNYWLGGKGDGSKFRWSSGEIISVNWASWHPGHPGNMVGMDYCLRLAPEYRTTPLMSTTCSTQLYPLCQ</sequence>
<dbReference type="InterPro" id="IPR001304">
    <property type="entry name" value="C-type_lectin-like"/>
</dbReference>
<feature type="domain" description="C-type lectin" evidence="2">
    <location>
        <begin position="121"/>
        <end position="238"/>
    </location>
</feature>
<evidence type="ECO:0000313" key="3">
    <source>
        <dbReference type="EMBL" id="CAL4166393.1"/>
    </source>
</evidence>
<feature type="chain" id="PRO_5043853296" description="C-type lectin domain-containing protein" evidence="1">
    <location>
        <begin position="29"/>
        <end position="501"/>
    </location>
</feature>
<feature type="non-terminal residue" evidence="3">
    <location>
        <position position="1"/>
    </location>
</feature>
<dbReference type="Gene3D" id="3.10.100.10">
    <property type="entry name" value="Mannose-Binding Protein A, subunit A"/>
    <property type="match status" value="3"/>
</dbReference>
<dbReference type="Proteomes" id="UP001497623">
    <property type="component" value="Unassembled WGS sequence"/>
</dbReference>
<name>A0AAV2S5K9_MEGNR</name>
<evidence type="ECO:0000313" key="4">
    <source>
        <dbReference type="Proteomes" id="UP001497623"/>
    </source>
</evidence>
<reference evidence="3 4" key="1">
    <citation type="submission" date="2024-05" db="EMBL/GenBank/DDBJ databases">
        <authorList>
            <person name="Wallberg A."/>
        </authorList>
    </citation>
    <scope>NUCLEOTIDE SEQUENCE [LARGE SCALE GENOMIC DNA]</scope>
</reference>
<dbReference type="AlphaFoldDB" id="A0AAV2S5K9"/>
<dbReference type="Pfam" id="PF00059">
    <property type="entry name" value="Lectin_C"/>
    <property type="match status" value="3"/>
</dbReference>
<feature type="domain" description="C-type lectin" evidence="2">
    <location>
        <begin position="248"/>
        <end position="374"/>
    </location>
</feature>
<dbReference type="InterPro" id="IPR016186">
    <property type="entry name" value="C-type_lectin-like/link_sf"/>
</dbReference>
<accession>A0AAV2S5K9</accession>
<keyword evidence="4" id="KW-1185">Reference proteome</keyword>
<dbReference type="CDD" id="cd00037">
    <property type="entry name" value="CLECT"/>
    <property type="match status" value="3"/>
</dbReference>
<dbReference type="SMART" id="SM00034">
    <property type="entry name" value="CLECT"/>
    <property type="match status" value="3"/>
</dbReference>
<keyword evidence="1" id="KW-0732">Signal</keyword>
<evidence type="ECO:0000259" key="2">
    <source>
        <dbReference type="PROSITE" id="PS50041"/>
    </source>
</evidence>
<feature type="signal peptide" evidence="1">
    <location>
        <begin position="1"/>
        <end position="28"/>
    </location>
</feature>
<dbReference type="InterPro" id="IPR050801">
    <property type="entry name" value="Ca-Dep_Lectins_ImmuneDev"/>
</dbReference>
<feature type="domain" description="C-type lectin" evidence="2">
    <location>
        <begin position="384"/>
        <end position="501"/>
    </location>
</feature>
<proteinExistence type="predicted"/>
<dbReference type="InterPro" id="IPR016187">
    <property type="entry name" value="CTDL_fold"/>
</dbReference>
<evidence type="ECO:0000256" key="1">
    <source>
        <dbReference type="SAM" id="SignalP"/>
    </source>
</evidence>
<dbReference type="SUPFAM" id="SSF56436">
    <property type="entry name" value="C-type lectin-like"/>
    <property type="match status" value="3"/>
</dbReference>
<comment type="caution">
    <text evidence="3">The sequence shown here is derived from an EMBL/GenBank/DDBJ whole genome shotgun (WGS) entry which is preliminary data.</text>
</comment>
<dbReference type="PANTHER" id="PTHR22801">
    <property type="entry name" value="LITHOSTATHINE"/>
    <property type="match status" value="1"/>
</dbReference>
<gene>
    <name evidence="3" type="ORF">MNOR_LOCUS33429</name>
</gene>
<dbReference type="EMBL" id="CAXKWB010048165">
    <property type="protein sequence ID" value="CAL4166393.1"/>
    <property type="molecule type" value="Genomic_DNA"/>
</dbReference>
<organism evidence="3 4">
    <name type="scientific">Meganyctiphanes norvegica</name>
    <name type="common">Northern krill</name>
    <name type="synonym">Thysanopoda norvegica</name>
    <dbReference type="NCBI Taxonomy" id="48144"/>
    <lineage>
        <taxon>Eukaryota</taxon>
        <taxon>Metazoa</taxon>
        <taxon>Ecdysozoa</taxon>
        <taxon>Arthropoda</taxon>
        <taxon>Crustacea</taxon>
        <taxon>Multicrustacea</taxon>
        <taxon>Malacostraca</taxon>
        <taxon>Eumalacostraca</taxon>
        <taxon>Eucarida</taxon>
        <taxon>Euphausiacea</taxon>
        <taxon>Euphausiidae</taxon>
        <taxon>Meganyctiphanes</taxon>
    </lineage>
</organism>